<comment type="caution">
    <text evidence="2">The sequence shown here is derived from an EMBL/GenBank/DDBJ whole genome shotgun (WGS) entry which is preliminary data.</text>
</comment>
<sequence length="207" mass="23897">MKLTITRALAELKLLDKRIRKEIEAAYFVAGVQKKKKIMGMYTKEEFSRRTQGEIDSIQYLIERRKVIKSAVVNSNAKTMVTIAGNTMTVAEAIERKTSIEYEKELLQKIKKRYHTAYNEVENANMQVKQKLDILLESNFGKDIKASANDVEAISKPYLEQNEWELVDTLGIVGRIEKFEKEIDEFEHEVDFVLSESNTITTIEIPD</sequence>
<name>A0A0L6JPT2_9FIRM</name>
<dbReference type="eggNOG" id="ENOG5032FMH">
    <property type="taxonomic scope" value="Bacteria"/>
</dbReference>
<dbReference type="RefSeq" id="WP_036945722.1">
    <property type="nucleotide sequence ID" value="NZ_JQKC01000071.1"/>
</dbReference>
<keyword evidence="1" id="KW-0175">Coiled coil</keyword>
<proteinExistence type="predicted"/>
<evidence type="ECO:0000313" key="3">
    <source>
        <dbReference type="Proteomes" id="UP000036923"/>
    </source>
</evidence>
<gene>
    <name evidence="2" type="ORF">Bccel_3059</name>
</gene>
<dbReference type="AlphaFoldDB" id="A0A0L6JPT2"/>
<feature type="coiled-coil region" evidence="1">
    <location>
        <begin position="107"/>
        <end position="138"/>
    </location>
</feature>
<accession>A0A0L6JPT2</accession>
<dbReference type="Proteomes" id="UP000036923">
    <property type="component" value="Unassembled WGS sequence"/>
</dbReference>
<dbReference type="PATRIC" id="fig|398512.5.peg.3209"/>
<dbReference type="EMBL" id="LGTC01000001">
    <property type="protein sequence ID" value="KNY27788.1"/>
    <property type="molecule type" value="Genomic_DNA"/>
</dbReference>
<organism evidence="2 3">
    <name type="scientific">Pseudobacteroides cellulosolvens ATCC 35603 = DSM 2933</name>
    <dbReference type="NCBI Taxonomy" id="398512"/>
    <lineage>
        <taxon>Bacteria</taxon>
        <taxon>Bacillati</taxon>
        <taxon>Bacillota</taxon>
        <taxon>Clostridia</taxon>
        <taxon>Eubacteriales</taxon>
        <taxon>Oscillospiraceae</taxon>
        <taxon>Pseudobacteroides</taxon>
    </lineage>
</organism>
<evidence type="ECO:0000313" key="2">
    <source>
        <dbReference type="EMBL" id="KNY27788.1"/>
    </source>
</evidence>
<reference evidence="3" key="1">
    <citation type="submission" date="2015-07" db="EMBL/GenBank/DDBJ databases">
        <title>Near-Complete Genome Sequence of the Cellulolytic Bacterium Bacteroides (Pseudobacteroides) cellulosolvens ATCC 35603.</title>
        <authorList>
            <person name="Dassa B."/>
            <person name="Utturkar S.M."/>
            <person name="Klingeman D.M."/>
            <person name="Hurt R.A."/>
            <person name="Keller M."/>
            <person name="Xu J."/>
            <person name="Reddy Y.H.K."/>
            <person name="Borovok I."/>
            <person name="Grinberg I.R."/>
            <person name="Lamed R."/>
            <person name="Zhivin O."/>
            <person name="Bayer E.A."/>
            <person name="Brown S.D."/>
        </authorList>
    </citation>
    <scope>NUCLEOTIDE SEQUENCE [LARGE SCALE GENOMIC DNA]</scope>
    <source>
        <strain evidence="3">DSM 2933</strain>
    </source>
</reference>
<dbReference type="OrthoDB" id="2086746at2"/>
<evidence type="ECO:0000256" key="1">
    <source>
        <dbReference type="SAM" id="Coils"/>
    </source>
</evidence>
<keyword evidence="3" id="KW-1185">Reference proteome</keyword>
<protein>
    <submittedName>
        <fullName evidence="2">Uncharacterized protein</fullName>
    </submittedName>
</protein>